<dbReference type="EC" id="3.2.1.40" evidence="2"/>
<sequence>MATGFVGTRDLLPCLARACGRPDLAHALLRSDAFPSWGYEAANGATSVWERWNGWTPEAGFNDPRMNSFSHYAYGAVGAWVFHDVGGVAPAAPGWARATVAPCPDPAAVAQALQQAPGGGGGAGRGGSLDVSPRWSAAGTGTGTGASAAQLHVHGPQAHAHRAPGPSAPIRWARTELRTPRGPLVVAWRLLAGGRFLLHLSVPPGMRAQVRLPHIGAGPHVVAEGGAALPTTYAAPAPATRPQHAGGGKGEDDGGDQGNRGELGPAAAYVGAAPPAPTTAPPPRQPKSGKAPPGVLSVATYTAPTVPPAPSLVLGVGVPHTAEGYAAQYALRLPQPGAEEGAAEGAAVLGAHVSPAALATSSSSPYVSGWTLVEVGSGAYDFEVAPAAALARGQGKGACVIC</sequence>
<dbReference type="GO" id="GO:0030596">
    <property type="term" value="F:alpha-L-rhamnosidase activity"/>
    <property type="evidence" value="ECO:0007669"/>
    <property type="project" value="UniProtKB-EC"/>
</dbReference>
<evidence type="ECO:0000259" key="6">
    <source>
        <dbReference type="Pfam" id="PF17390"/>
    </source>
</evidence>
<dbReference type="InterPro" id="IPR035396">
    <property type="entry name" value="Bac_rhamnosid6H"/>
</dbReference>
<dbReference type="Pfam" id="PF17389">
    <property type="entry name" value="Bac_rhamnosid6H"/>
    <property type="match status" value="1"/>
</dbReference>
<proteinExistence type="predicted"/>
<feature type="domain" description="Alpha-L-rhamnosidase six-hairpin glycosidase" evidence="5">
    <location>
        <begin position="1"/>
        <end position="85"/>
    </location>
</feature>
<accession>A0A7S0WGF7</accession>
<gene>
    <name evidence="7" type="ORF">CLEI1391_LOCUS1815</name>
</gene>
<dbReference type="Pfam" id="PF17390">
    <property type="entry name" value="Bac_rhamnosid_C"/>
    <property type="match status" value="1"/>
</dbReference>
<dbReference type="AlphaFoldDB" id="A0A7S0WGF7"/>
<keyword evidence="3" id="KW-0378">Hydrolase</keyword>
<feature type="domain" description="Alpha-L-rhamnosidase C-terminal" evidence="6">
    <location>
        <begin position="163"/>
        <end position="215"/>
    </location>
</feature>
<dbReference type="InterPro" id="IPR016007">
    <property type="entry name" value="Alpha_rhamnosid"/>
</dbReference>
<evidence type="ECO:0000256" key="4">
    <source>
        <dbReference type="SAM" id="MobiDB-lite"/>
    </source>
</evidence>
<dbReference type="SUPFAM" id="SSF48208">
    <property type="entry name" value="Six-hairpin glycosidases"/>
    <property type="match status" value="1"/>
</dbReference>
<evidence type="ECO:0000259" key="5">
    <source>
        <dbReference type="Pfam" id="PF17389"/>
    </source>
</evidence>
<dbReference type="EMBL" id="HBFB01003477">
    <property type="protein sequence ID" value="CAD8666182.1"/>
    <property type="molecule type" value="Transcribed_RNA"/>
</dbReference>
<evidence type="ECO:0000256" key="3">
    <source>
        <dbReference type="ARBA" id="ARBA00022801"/>
    </source>
</evidence>
<dbReference type="InterPro" id="IPR035398">
    <property type="entry name" value="Bac_rhamnosid_C"/>
</dbReference>
<reference evidence="7" key="1">
    <citation type="submission" date="2021-01" db="EMBL/GenBank/DDBJ databases">
        <authorList>
            <person name="Corre E."/>
            <person name="Pelletier E."/>
            <person name="Niang G."/>
            <person name="Scheremetjew M."/>
            <person name="Finn R."/>
            <person name="Kale V."/>
            <person name="Holt S."/>
            <person name="Cochrane G."/>
            <person name="Meng A."/>
            <person name="Brown T."/>
            <person name="Cohen L."/>
        </authorList>
    </citation>
    <scope>NUCLEOTIDE SEQUENCE</scope>
    <source>
        <strain evidence="7">SAG 11-49</strain>
    </source>
</reference>
<dbReference type="PANTHER" id="PTHR33307:SF6">
    <property type="entry name" value="ALPHA-RHAMNOSIDASE (EUROFUNG)-RELATED"/>
    <property type="match status" value="1"/>
</dbReference>
<feature type="compositionally biased region" description="Low complexity" evidence="4">
    <location>
        <begin position="264"/>
        <end position="273"/>
    </location>
</feature>
<organism evidence="7">
    <name type="scientific">Chlamydomonas leiostraca</name>
    <dbReference type="NCBI Taxonomy" id="1034604"/>
    <lineage>
        <taxon>Eukaryota</taxon>
        <taxon>Viridiplantae</taxon>
        <taxon>Chlorophyta</taxon>
        <taxon>core chlorophytes</taxon>
        <taxon>Chlorophyceae</taxon>
        <taxon>CS clade</taxon>
        <taxon>Chlamydomonadales</taxon>
        <taxon>Chlamydomonadaceae</taxon>
        <taxon>Chlamydomonas</taxon>
    </lineage>
</organism>
<dbReference type="GO" id="GO:0005975">
    <property type="term" value="P:carbohydrate metabolic process"/>
    <property type="evidence" value="ECO:0007669"/>
    <property type="project" value="InterPro"/>
</dbReference>
<dbReference type="Gene3D" id="1.50.10.10">
    <property type="match status" value="1"/>
</dbReference>
<dbReference type="InterPro" id="IPR012341">
    <property type="entry name" value="6hp_glycosidase-like_sf"/>
</dbReference>
<evidence type="ECO:0000256" key="1">
    <source>
        <dbReference type="ARBA" id="ARBA00001445"/>
    </source>
</evidence>
<dbReference type="Gene3D" id="2.60.420.10">
    <property type="entry name" value="Maltose phosphorylase, domain 3"/>
    <property type="match status" value="1"/>
</dbReference>
<dbReference type="InterPro" id="IPR008928">
    <property type="entry name" value="6-hairpin_glycosidase_sf"/>
</dbReference>
<comment type="catalytic activity">
    <reaction evidence="1">
        <text>Hydrolysis of terminal non-reducing alpha-L-rhamnose residues in alpha-L-rhamnosides.</text>
        <dbReference type="EC" id="3.2.1.40"/>
    </reaction>
</comment>
<feature type="region of interest" description="Disordered" evidence="4">
    <location>
        <begin position="232"/>
        <end position="296"/>
    </location>
</feature>
<name>A0A7S0WGF7_9CHLO</name>
<evidence type="ECO:0000313" key="7">
    <source>
        <dbReference type="EMBL" id="CAD8666182.1"/>
    </source>
</evidence>
<feature type="compositionally biased region" description="Pro residues" evidence="4">
    <location>
        <begin position="274"/>
        <end position="285"/>
    </location>
</feature>
<protein>
    <recommendedName>
        <fullName evidence="2">alpha-L-rhamnosidase</fullName>
        <ecNumber evidence="2">3.2.1.40</ecNumber>
    </recommendedName>
</protein>
<evidence type="ECO:0000256" key="2">
    <source>
        <dbReference type="ARBA" id="ARBA00012652"/>
    </source>
</evidence>
<dbReference type="PANTHER" id="PTHR33307">
    <property type="entry name" value="ALPHA-RHAMNOSIDASE (EUROFUNG)"/>
    <property type="match status" value="1"/>
</dbReference>